<feature type="transmembrane region" description="Helical" evidence="9">
    <location>
        <begin position="68"/>
        <end position="89"/>
    </location>
</feature>
<keyword evidence="6 9" id="KW-1133">Transmembrane helix</keyword>
<keyword evidence="5 9" id="KW-0999">Mitochondrion inner membrane</keyword>
<proteinExistence type="inferred from homology"/>
<reference evidence="10 11" key="1">
    <citation type="journal article" date="2016" name="Proc. Natl. Acad. Sci. U.S.A.">
        <title>Comparative genomics of biotechnologically important yeasts.</title>
        <authorList>
            <person name="Riley R."/>
            <person name="Haridas S."/>
            <person name="Wolfe K.H."/>
            <person name="Lopes M.R."/>
            <person name="Hittinger C.T."/>
            <person name="Goeker M."/>
            <person name="Salamov A.A."/>
            <person name="Wisecaver J.H."/>
            <person name="Long T.M."/>
            <person name="Calvey C.H."/>
            <person name="Aerts A.L."/>
            <person name="Barry K.W."/>
            <person name="Choi C."/>
            <person name="Clum A."/>
            <person name="Coughlan A.Y."/>
            <person name="Deshpande S."/>
            <person name="Douglass A.P."/>
            <person name="Hanson S.J."/>
            <person name="Klenk H.-P."/>
            <person name="LaButti K.M."/>
            <person name="Lapidus A."/>
            <person name="Lindquist E.A."/>
            <person name="Lipzen A.M."/>
            <person name="Meier-Kolthoff J.P."/>
            <person name="Ohm R.A."/>
            <person name="Otillar R.P."/>
            <person name="Pangilinan J.L."/>
            <person name="Peng Y."/>
            <person name="Rokas A."/>
            <person name="Rosa C.A."/>
            <person name="Scheuner C."/>
            <person name="Sibirny A.A."/>
            <person name="Slot J.C."/>
            <person name="Stielow J.B."/>
            <person name="Sun H."/>
            <person name="Kurtzman C.P."/>
            <person name="Blackwell M."/>
            <person name="Grigoriev I.V."/>
            <person name="Jeffries T.W."/>
        </authorList>
    </citation>
    <scope>NUCLEOTIDE SEQUENCE [LARGE SCALE GENOMIC DNA]</scope>
    <source>
        <strain evidence="10 11">NRRL Y-2026</strain>
    </source>
</reference>
<comment type="caution">
    <text evidence="9">Lacks conserved residue(s) required for the propagation of feature annotation.</text>
</comment>
<dbReference type="InterPro" id="IPR005336">
    <property type="entry name" value="MPC"/>
</dbReference>
<evidence type="ECO:0000256" key="2">
    <source>
        <dbReference type="ARBA" id="ARBA00006416"/>
    </source>
</evidence>
<feature type="non-terminal residue" evidence="10">
    <location>
        <position position="1"/>
    </location>
</feature>
<name>A0A1E3NK98_9ASCO</name>
<comment type="similarity">
    <text evidence="2 9">Belongs to the mitochondrial pyruvate carrier (MPC) (TC 2.A.105) family.</text>
</comment>
<evidence type="ECO:0000256" key="8">
    <source>
        <dbReference type="ARBA" id="ARBA00023136"/>
    </source>
</evidence>
<evidence type="ECO:0000256" key="9">
    <source>
        <dbReference type="RuleBase" id="RU363100"/>
    </source>
</evidence>
<dbReference type="STRING" id="763406.A0A1E3NK98"/>
<keyword evidence="3 9" id="KW-0813">Transport</keyword>
<accession>A0A1E3NK98</accession>
<dbReference type="EMBL" id="KV454003">
    <property type="protein sequence ID" value="ODQ46549.1"/>
    <property type="molecule type" value="Genomic_DNA"/>
</dbReference>
<evidence type="ECO:0000313" key="11">
    <source>
        <dbReference type="Proteomes" id="UP000094455"/>
    </source>
</evidence>
<keyword evidence="8 9" id="KW-0472">Membrane</keyword>
<dbReference type="RefSeq" id="XP_019017662.1">
    <property type="nucleotide sequence ID" value="XM_019162358.1"/>
</dbReference>
<evidence type="ECO:0000256" key="7">
    <source>
        <dbReference type="ARBA" id="ARBA00023128"/>
    </source>
</evidence>
<protein>
    <recommendedName>
        <fullName evidence="9">Mitochondrial pyruvate carrier</fullName>
    </recommendedName>
</protein>
<keyword evidence="11" id="KW-1185">Reference proteome</keyword>
<evidence type="ECO:0000256" key="3">
    <source>
        <dbReference type="ARBA" id="ARBA00022448"/>
    </source>
</evidence>
<evidence type="ECO:0000256" key="1">
    <source>
        <dbReference type="ARBA" id="ARBA00004448"/>
    </source>
</evidence>
<comment type="subcellular location">
    <subcellularLocation>
        <location evidence="1 9">Mitochondrion inner membrane</location>
        <topology evidence="1 9">Multi-pass membrane protein</topology>
    </subcellularLocation>
</comment>
<dbReference type="GO" id="GO:0006850">
    <property type="term" value="P:pyruvate import into mitochondria"/>
    <property type="evidence" value="ECO:0007669"/>
    <property type="project" value="InterPro"/>
</dbReference>
<dbReference type="PANTHER" id="PTHR14154">
    <property type="entry name" value="UPF0041 BRAIN PROTEIN 44-RELATED"/>
    <property type="match status" value="1"/>
</dbReference>
<sequence>AFRRFLNSETGPKTIHFWAPFMKWALVLAGANEMTRPVEKVSATQQLSLFATGAIWTRWAMVIKPKNVLLASVNFFLGTVSIVQLARIFEWRVNTIGDTPTNAIKYML</sequence>
<organism evidence="10 11">
    <name type="scientific">Pichia membranifaciens NRRL Y-2026</name>
    <dbReference type="NCBI Taxonomy" id="763406"/>
    <lineage>
        <taxon>Eukaryota</taxon>
        <taxon>Fungi</taxon>
        <taxon>Dikarya</taxon>
        <taxon>Ascomycota</taxon>
        <taxon>Saccharomycotina</taxon>
        <taxon>Pichiomycetes</taxon>
        <taxon>Pichiales</taxon>
        <taxon>Pichiaceae</taxon>
        <taxon>Pichia</taxon>
    </lineage>
</organism>
<keyword evidence="7 9" id="KW-0496">Mitochondrion</keyword>
<keyword evidence="4 9" id="KW-0812">Transmembrane</keyword>
<evidence type="ECO:0000256" key="4">
    <source>
        <dbReference type="ARBA" id="ARBA00022692"/>
    </source>
</evidence>
<dbReference type="GO" id="GO:0005743">
    <property type="term" value="C:mitochondrial inner membrane"/>
    <property type="evidence" value="ECO:0007669"/>
    <property type="project" value="UniProtKB-SubCell"/>
</dbReference>
<dbReference type="Pfam" id="PF03650">
    <property type="entry name" value="MPC"/>
    <property type="match status" value="1"/>
</dbReference>
<feature type="non-terminal residue" evidence="10">
    <location>
        <position position="108"/>
    </location>
</feature>
<evidence type="ECO:0000256" key="5">
    <source>
        <dbReference type="ARBA" id="ARBA00022792"/>
    </source>
</evidence>
<dbReference type="GeneID" id="30179045"/>
<dbReference type="AlphaFoldDB" id="A0A1E3NK98"/>
<dbReference type="Proteomes" id="UP000094455">
    <property type="component" value="Unassembled WGS sequence"/>
</dbReference>
<evidence type="ECO:0000256" key="6">
    <source>
        <dbReference type="ARBA" id="ARBA00022989"/>
    </source>
</evidence>
<evidence type="ECO:0000313" key="10">
    <source>
        <dbReference type="EMBL" id="ODQ46549.1"/>
    </source>
</evidence>
<gene>
    <name evidence="10" type="ORF">PICMEDRAFT_24598</name>
</gene>
<comment type="function">
    <text evidence="9">Mediates the uptake of pyruvate into mitochondria.</text>
</comment>
<dbReference type="OrthoDB" id="869189at2759"/>